<gene>
    <name evidence="2" type="ORF">COB20_06045</name>
</gene>
<comment type="caution">
    <text evidence="2">The sequence shown here is derived from an EMBL/GenBank/DDBJ whole genome shotgun (WGS) entry which is preliminary data.</text>
</comment>
<evidence type="ECO:0000313" key="3">
    <source>
        <dbReference type="Proteomes" id="UP000218767"/>
    </source>
</evidence>
<name>A0A2A4X8F6_9GAMM</name>
<feature type="domain" description="N-acetyltransferase" evidence="1">
    <location>
        <begin position="5"/>
        <end position="167"/>
    </location>
</feature>
<dbReference type="PROSITE" id="PS51186">
    <property type="entry name" value="GNAT"/>
    <property type="match status" value="1"/>
</dbReference>
<proteinExistence type="predicted"/>
<reference evidence="3" key="1">
    <citation type="submission" date="2017-08" db="EMBL/GenBank/DDBJ databases">
        <title>A dynamic microbial community with high functional redundancy inhabits the cold, oxic subseafloor aquifer.</title>
        <authorList>
            <person name="Tully B.J."/>
            <person name="Wheat C.G."/>
            <person name="Glazer B.T."/>
            <person name="Huber J.A."/>
        </authorList>
    </citation>
    <scope>NUCLEOTIDE SEQUENCE [LARGE SCALE GENOMIC DNA]</scope>
</reference>
<dbReference type="Pfam" id="PF00583">
    <property type="entry name" value="Acetyltransf_1"/>
    <property type="match status" value="1"/>
</dbReference>
<evidence type="ECO:0000313" key="2">
    <source>
        <dbReference type="EMBL" id="PCI78898.1"/>
    </source>
</evidence>
<dbReference type="EMBL" id="NVUL01000025">
    <property type="protein sequence ID" value="PCI78898.1"/>
    <property type="molecule type" value="Genomic_DNA"/>
</dbReference>
<accession>A0A2A4X8F6</accession>
<evidence type="ECO:0000259" key="1">
    <source>
        <dbReference type="PROSITE" id="PS51186"/>
    </source>
</evidence>
<sequence>MRRLANIDDCPDLAALHVLAWQQAYAGLLPQEFLNELDTDKRCEMWKQTLQNKDVSVFLDFDDNSLIGFAACGICNDIDAKPEWGELGALYYLQSYWGTGRSGNLYHQARNHLRDSGNSTVTLWVLDLNARGIAFYRKHGFRFDGQEKSQKISGFTMRELRMTLRLT</sequence>
<dbReference type="GO" id="GO:0016747">
    <property type="term" value="F:acyltransferase activity, transferring groups other than amino-acyl groups"/>
    <property type="evidence" value="ECO:0007669"/>
    <property type="project" value="InterPro"/>
</dbReference>
<dbReference type="AlphaFoldDB" id="A0A2A4X8F6"/>
<dbReference type="Proteomes" id="UP000218767">
    <property type="component" value="Unassembled WGS sequence"/>
</dbReference>
<dbReference type="InterPro" id="IPR016181">
    <property type="entry name" value="Acyl_CoA_acyltransferase"/>
</dbReference>
<dbReference type="InterPro" id="IPR000182">
    <property type="entry name" value="GNAT_dom"/>
</dbReference>
<organism evidence="2 3">
    <name type="scientific">SAR86 cluster bacterium</name>
    <dbReference type="NCBI Taxonomy" id="2030880"/>
    <lineage>
        <taxon>Bacteria</taxon>
        <taxon>Pseudomonadati</taxon>
        <taxon>Pseudomonadota</taxon>
        <taxon>Gammaproteobacteria</taxon>
        <taxon>SAR86 cluster</taxon>
    </lineage>
</organism>
<dbReference type="Gene3D" id="3.40.630.30">
    <property type="match status" value="1"/>
</dbReference>
<dbReference type="SUPFAM" id="SSF55729">
    <property type="entry name" value="Acyl-CoA N-acyltransferases (Nat)"/>
    <property type="match status" value="1"/>
</dbReference>
<protein>
    <recommendedName>
        <fullName evidence="1">N-acetyltransferase domain-containing protein</fullName>
    </recommendedName>
</protein>